<dbReference type="GO" id="GO:0005634">
    <property type="term" value="C:nucleus"/>
    <property type="evidence" value="ECO:0007669"/>
    <property type="project" value="UniProtKB-SubCell"/>
</dbReference>
<dbReference type="GO" id="GO:0031262">
    <property type="term" value="C:Ndc80 complex"/>
    <property type="evidence" value="ECO:0007669"/>
    <property type="project" value="UniProtKB-UniRule"/>
</dbReference>
<dbReference type="PANTHER" id="PTHR10643:SF2">
    <property type="entry name" value="KINETOCHORE PROTEIN NDC80 HOMOLOG"/>
    <property type="match status" value="1"/>
</dbReference>
<dbReference type="Proteomes" id="UP000006790">
    <property type="component" value="Chromosome 4"/>
</dbReference>
<dbReference type="FunCoup" id="G8JSV4">
    <property type="interactions" value="325"/>
</dbReference>
<name>G8JSV4_ERECY</name>
<gene>
    <name evidence="15" type="ordered locus">Ecym_4024</name>
</gene>
<evidence type="ECO:0000256" key="6">
    <source>
        <dbReference type="ARBA" id="ARBA00023054"/>
    </source>
</evidence>
<dbReference type="InterPro" id="IPR005550">
    <property type="entry name" value="Kinetochore_Ndc80"/>
</dbReference>
<dbReference type="STRING" id="931890.G8JSV4"/>
<evidence type="ECO:0000259" key="13">
    <source>
        <dbReference type="Pfam" id="PF03801"/>
    </source>
</evidence>
<evidence type="ECO:0000256" key="7">
    <source>
        <dbReference type="ARBA" id="ARBA00023242"/>
    </source>
</evidence>
<keyword evidence="9 10" id="KW-0137">Centromere</keyword>
<comment type="subunit">
    <text evidence="10">Component of the NDC80 complex.</text>
</comment>
<evidence type="ECO:0000313" key="15">
    <source>
        <dbReference type="EMBL" id="AET39107.1"/>
    </source>
</evidence>
<dbReference type="Pfam" id="PF03801">
    <property type="entry name" value="Ndc80_HEC"/>
    <property type="match status" value="1"/>
</dbReference>
<keyword evidence="7 10" id="KW-0539">Nucleus</keyword>
<dbReference type="HOGENOM" id="CLU_012583_1_2_1"/>
<dbReference type="EMBL" id="CP002500">
    <property type="protein sequence ID" value="AET39107.1"/>
    <property type="molecule type" value="Genomic_DNA"/>
</dbReference>
<dbReference type="eggNOG" id="KOG0995">
    <property type="taxonomic scope" value="Eukaryota"/>
</dbReference>
<sequence length="662" mass="76624">MNERHRSSDGNGVLNTLNPQRFTSQILAPTTNVHKKGGSGGGSASALTNMINQSIARNTRGSIVRVGDGRKSLRRSLRSSQRASMLPGSGPGSYHAIQTIRDPRPLRDKNYQSVLHQDIFDYLQTQKFDLETGHSISLKSLKQPTQKDFIYIFRWLYQRLDPGYAFKRSLESEVYSILKTIHYPYLDTINKSQISAVGGSNWHKFLGMLHWLVNTNKRLDSCLQKLDESKTTQVTQDITVLNQPVSTLDEQDEKHEQYELMVERLFIDYISKCYKSFINMEDDFSPFKEELEIGFDRFVHIIQTDIENMVRHEKILKQDCEASEARCEALRLARHKKKALESDLTKFQSYINAMKHKAGDWPRKLRQMETDIKQKKQLIKETQLEIDDLRKKLTPQDLEKIDEMNEQRDLLSKSLDSVNSKLDTLTGSVKSQKVNVESSYKVFLDTLEKYKMSINGFVLARNSLGHKININTLSIHVSTNMVLNDHTETTPKTVLVDRENISESIKPILLSLNNEIFSRAESLQWENSELELELHSLRDEITSKNKLLDSMEQELSNIKSEYEEYQQVSHSKLLSQRIEIEKLERKIQNDRHKTQQRVSQAEQEVEEAKFKLKELKLNIQQEKLLLHKKVIKLIEYVVNFKMGVQGSIEGLHELTETQLNGL</sequence>
<feature type="coiled-coil region" evidence="11">
    <location>
        <begin position="520"/>
        <end position="625"/>
    </location>
</feature>
<dbReference type="RefSeq" id="XP_003645924.1">
    <property type="nucleotide sequence ID" value="XM_003645876.1"/>
</dbReference>
<keyword evidence="3 10" id="KW-0132">Cell division</keyword>
<evidence type="ECO:0000256" key="5">
    <source>
        <dbReference type="ARBA" id="ARBA00022838"/>
    </source>
</evidence>
<evidence type="ECO:0000256" key="2">
    <source>
        <dbReference type="ARBA" id="ARBA00022454"/>
    </source>
</evidence>
<feature type="coiled-coil region" evidence="11">
    <location>
        <begin position="365"/>
        <end position="421"/>
    </location>
</feature>
<feature type="region of interest" description="Disordered" evidence="12">
    <location>
        <begin position="70"/>
        <end position="97"/>
    </location>
</feature>
<dbReference type="GO" id="GO:0034501">
    <property type="term" value="P:protein localization to kinetochore"/>
    <property type="evidence" value="ECO:0007669"/>
    <property type="project" value="EnsemblFungi"/>
</dbReference>
<dbReference type="PANTHER" id="PTHR10643">
    <property type="entry name" value="KINETOCHORE PROTEIN NDC80"/>
    <property type="match status" value="1"/>
</dbReference>
<dbReference type="GO" id="GO:0042802">
    <property type="term" value="F:identical protein binding"/>
    <property type="evidence" value="ECO:0007669"/>
    <property type="project" value="EnsemblFungi"/>
</dbReference>
<evidence type="ECO:0000256" key="3">
    <source>
        <dbReference type="ARBA" id="ARBA00022618"/>
    </source>
</evidence>
<comment type="function">
    <text evidence="10">Acts as a component of the essential kinetochore-associated NDC80 complex, which is required for chromosome segregation and spindle checkpoint activity.</text>
</comment>
<protein>
    <recommendedName>
        <fullName evidence="10">Kinetochore protein NDC80</fullName>
    </recommendedName>
</protein>
<dbReference type="GO" id="GO:0051301">
    <property type="term" value="P:cell division"/>
    <property type="evidence" value="ECO:0007669"/>
    <property type="project" value="UniProtKB-UniRule"/>
</dbReference>
<dbReference type="Pfam" id="PF18077">
    <property type="entry name" value="DUF5595"/>
    <property type="match status" value="1"/>
</dbReference>
<dbReference type="GO" id="GO:1990758">
    <property type="term" value="P:mitotic sister chromatid biorientation"/>
    <property type="evidence" value="ECO:0007669"/>
    <property type="project" value="EnsemblFungi"/>
</dbReference>
<dbReference type="FunFam" id="1.10.418.30:FF:000001">
    <property type="entry name" value="Probable kinetochore protein ndc80"/>
    <property type="match status" value="1"/>
</dbReference>
<keyword evidence="4 10" id="KW-0498">Mitosis</keyword>
<comment type="similarity">
    <text evidence="1 10">Belongs to the NDC80/HEC1 family.</text>
</comment>
<proteinExistence type="inferred from homology"/>
<dbReference type="InterPro" id="IPR040967">
    <property type="entry name" value="DUF5595"/>
</dbReference>
<evidence type="ECO:0000256" key="4">
    <source>
        <dbReference type="ARBA" id="ARBA00022776"/>
    </source>
</evidence>
<feature type="domain" description="Kinetochore protein Ndc80 CH" evidence="13">
    <location>
        <begin position="92"/>
        <end position="219"/>
    </location>
</feature>
<dbReference type="GeneID" id="11469188"/>
<dbReference type="GO" id="GO:0008017">
    <property type="term" value="F:microtubule binding"/>
    <property type="evidence" value="ECO:0007669"/>
    <property type="project" value="EnsemblFungi"/>
</dbReference>
<dbReference type="Gene3D" id="6.10.250.1950">
    <property type="match status" value="1"/>
</dbReference>
<evidence type="ECO:0000256" key="11">
    <source>
        <dbReference type="SAM" id="Coils"/>
    </source>
</evidence>
<dbReference type="InterPro" id="IPR038273">
    <property type="entry name" value="Ndc80_sf"/>
</dbReference>
<dbReference type="SUPFAM" id="SSF57997">
    <property type="entry name" value="Tropomyosin"/>
    <property type="match status" value="1"/>
</dbReference>
<dbReference type="InParanoid" id="G8JSV4"/>
<dbReference type="OMA" id="PSHKFQK"/>
<evidence type="ECO:0000313" key="16">
    <source>
        <dbReference type="Proteomes" id="UP000006790"/>
    </source>
</evidence>
<keyword evidence="16" id="KW-1185">Reference proteome</keyword>
<evidence type="ECO:0000256" key="10">
    <source>
        <dbReference type="RuleBase" id="RU368072"/>
    </source>
</evidence>
<evidence type="ECO:0000256" key="12">
    <source>
        <dbReference type="SAM" id="MobiDB-lite"/>
    </source>
</evidence>
<feature type="domain" description="DUF5595" evidence="14">
    <location>
        <begin position="254"/>
        <end position="326"/>
    </location>
</feature>
<evidence type="ECO:0000256" key="9">
    <source>
        <dbReference type="ARBA" id="ARBA00023328"/>
    </source>
</evidence>
<evidence type="ECO:0000256" key="8">
    <source>
        <dbReference type="ARBA" id="ARBA00023306"/>
    </source>
</evidence>
<reference evidence="16" key="1">
    <citation type="journal article" date="2012" name="G3 (Bethesda)">
        <title>Pichia sorbitophila, an interspecies yeast hybrid reveals early steps of genome resolution following polyploidization.</title>
        <authorList>
            <person name="Leh Louis V."/>
            <person name="Despons L."/>
            <person name="Friedrich A."/>
            <person name="Martin T."/>
            <person name="Durrens P."/>
            <person name="Casaregola S."/>
            <person name="Neuveglise C."/>
            <person name="Fairhead C."/>
            <person name="Marck C."/>
            <person name="Cruz J.A."/>
            <person name="Straub M.L."/>
            <person name="Kugler V."/>
            <person name="Sacerdot C."/>
            <person name="Uzunov Z."/>
            <person name="Thierry A."/>
            <person name="Weiss S."/>
            <person name="Bleykasten C."/>
            <person name="De Montigny J."/>
            <person name="Jacques N."/>
            <person name="Jung P."/>
            <person name="Lemaire M."/>
            <person name="Mallet S."/>
            <person name="Morel G."/>
            <person name="Richard G.F."/>
            <person name="Sarkar A."/>
            <person name="Savel G."/>
            <person name="Schacherer J."/>
            <person name="Seret M.L."/>
            <person name="Talla E."/>
            <person name="Samson G."/>
            <person name="Jubin C."/>
            <person name="Poulain J."/>
            <person name="Vacherie B."/>
            <person name="Barbe V."/>
            <person name="Pelletier E."/>
            <person name="Sherman D.J."/>
            <person name="Westhof E."/>
            <person name="Weissenbach J."/>
            <person name="Baret P.V."/>
            <person name="Wincker P."/>
            <person name="Gaillardin C."/>
            <person name="Dujon B."/>
            <person name="Souciet J.L."/>
        </authorList>
    </citation>
    <scope>NUCLEOTIDE SEQUENCE [LARGE SCALE GENOMIC DNA]</scope>
    <source>
        <strain evidence="16">CBS 270.75 / DBVPG 7215 / KCTC 17166 / NRRL Y-17582</strain>
    </source>
</reference>
<keyword evidence="5 10" id="KW-0995">Kinetochore</keyword>
<accession>G8JSV4</accession>
<dbReference type="OrthoDB" id="7459479at2759"/>
<dbReference type="KEGG" id="erc:Ecym_4024"/>
<keyword evidence="2 10" id="KW-0158">Chromosome</keyword>
<evidence type="ECO:0000256" key="1">
    <source>
        <dbReference type="ARBA" id="ARBA00007050"/>
    </source>
</evidence>
<keyword evidence="6 11" id="KW-0175">Coiled coil</keyword>
<evidence type="ECO:0000259" key="14">
    <source>
        <dbReference type="Pfam" id="PF18077"/>
    </source>
</evidence>
<comment type="subcellular location">
    <subcellularLocation>
        <location evidence="10">Chromosome</location>
        <location evidence="10">Centromere</location>
        <location evidence="10">Kinetochore</location>
    </subcellularLocation>
    <subcellularLocation>
        <location evidence="10">Nucleus</location>
    </subcellularLocation>
</comment>
<dbReference type="Gene3D" id="1.10.418.30">
    <property type="entry name" value="Ncd80 complex, Ncd80 subunit"/>
    <property type="match status" value="1"/>
</dbReference>
<organism evidence="15 16">
    <name type="scientific">Eremothecium cymbalariae (strain CBS 270.75 / DBVPG 7215 / KCTC 17166 / NRRL Y-17582)</name>
    <name type="common">Yeast</name>
    <dbReference type="NCBI Taxonomy" id="931890"/>
    <lineage>
        <taxon>Eukaryota</taxon>
        <taxon>Fungi</taxon>
        <taxon>Dikarya</taxon>
        <taxon>Ascomycota</taxon>
        <taxon>Saccharomycotina</taxon>
        <taxon>Saccharomycetes</taxon>
        <taxon>Saccharomycetales</taxon>
        <taxon>Saccharomycetaceae</taxon>
        <taxon>Eremothecium</taxon>
    </lineage>
</organism>
<dbReference type="InterPro" id="IPR055260">
    <property type="entry name" value="Ndc80_CH"/>
</dbReference>
<keyword evidence="8 10" id="KW-0131">Cell cycle</keyword>
<dbReference type="AlphaFoldDB" id="G8JSV4"/>